<dbReference type="eggNOG" id="KOG2690">
    <property type="taxonomic scope" value="Eukaryota"/>
</dbReference>
<dbReference type="Pfam" id="PF03909">
    <property type="entry name" value="BSD"/>
    <property type="match status" value="1"/>
</dbReference>
<name>Q2GSA7_CHAGB</name>
<feature type="compositionally biased region" description="Acidic residues" evidence="1">
    <location>
        <begin position="601"/>
        <end position="611"/>
    </location>
</feature>
<dbReference type="GO" id="GO:0005737">
    <property type="term" value="C:cytoplasm"/>
    <property type="evidence" value="ECO:0007669"/>
    <property type="project" value="TreeGrafter"/>
</dbReference>
<dbReference type="InParanoid" id="Q2GSA7"/>
<feature type="compositionally biased region" description="Basic and acidic residues" evidence="1">
    <location>
        <begin position="591"/>
        <end position="600"/>
    </location>
</feature>
<keyword evidence="4" id="KW-1185">Reference proteome</keyword>
<dbReference type="GeneID" id="4395858"/>
<dbReference type="Gene3D" id="1.10.3970.10">
    <property type="entry name" value="BSD domain"/>
    <property type="match status" value="1"/>
</dbReference>
<feature type="compositionally biased region" description="Basic and acidic residues" evidence="1">
    <location>
        <begin position="555"/>
        <end position="567"/>
    </location>
</feature>
<feature type="region of interest" description="Disordered" evidence="1">
    <location>
        <begin position="425"/>
        <end position="611"/>
    </location>
</feature>
<feature type="domain" description="BSD" evidence="2">
    <location>
        <begin position="357"/>
        <end position="409"/>
    </location>
</feature>
<feature type="compositionally biased region" description="Basic and acidic residues" evidence="1">
    <location>
        <begin position="223"/>
        <end position="232"/>
    </location>
</feature>
<dbReference type="PROSITE" id="PS50858">
    <property type="entry name" value="BSD"/>
    <property type="match status" value="1"/>
</dbReference>
<dbReference type="InterPro" id="IPR051494">
    <property type="entry name" value="BSD_domain-containing"/>
</dbReference>
<dbReference type="PANTHER" id="PTHR16019:SF5">
    <property type="entry name" value="BSD DOMAIN-CONTAINING PROTEIN 1"/>
    <property type="match status" value="1"/>
</dbReference>
<dbReference type="OrthoDB" id="73788at2759"/>
<gene>
    <name evidence="3" type="ORF">CHGG_09147</name>
</gene>
<dbReference type="PANTHER" id="PTHR16019">
    <property type="entry name" value="SYNAPSE-ASSOCIATED PROTEIN"/>
    <property type="match status" value="1"/>
</dbReference>
<dbReference type="EMBL" id="CH408034">
    <property type="protein sequence ID" value="EAQ85133.1"/>
    <property type="molecule type" value="Genomic_DNA"/>
</dbReference>
<dbReference type="VEuPathDB" id="FungiDB:CHGG_09147"/>
<dbReference type="Proteomes" id="UP000001056">
    <property type="component" value="Unassembled WGS sequence"/>
</dbReference>
<feature type="region of interest" description="Disordered" evidence="1">
    <location>
        <begin position="210"/>
        <end position="247"/>
    </location>
</feature>
<evidence type="ECO:0000256" key="1">
    <source>
        <dbReference type="SAM" id="MobiDB-lite"/>
    </source>
</evidence>
<dbReference type="InterPro" id="IPR035925">
    <property type="entry name" value="BSD_dom_sf"/>
</dbReference>
<dbReference type="InterPro" id="IPR005607">
    <property type="entry name" value="BSD_dom"/>
</dbReference>
<evidence type="ECO:0000313" key="4">
    <source>
        <dbReference type="Proteomes" id="UP000001056"/>
    </source>
</evidence>
<feature type="region of interest" description="Disordered" evidence="1">
    <location>
        <begin position="72"/>
        <end position="103"/>
    </location>
</feature>
<feature type="region of interest" description="Disordered" evidence="1">
    <location>
        <begin position="119"/>
        <end position="144"/>
    </location>
</feature>
<reference evidence="4" key="1">
    <citation type="journal article" date="2015" name="Genome Announc.">
        <title>Draft genome sequence of the cellulolytic fungus Chaetomium globosum.</title>
        <authorList>
            <person name="Cuomo C.A."/>
            <person name="Untereiner W.A."/>
            <person name="Ma L.-J."/>
            <person name="Grabherr M."/>
            <person name="Birren B.W."/>
        </authorList>
    </citation>
    <scope>NUCLEOTIDE SEQUENCE [LARGE SCALE GENOMIC DNA]</scope>
    <source>
        <strain evidence="4">ATCC 6205 / CBS 148.51 / DSM 1962 / NBRC 6347 / NRRL 1970</strain>
    </source>
</reference>
<feature type="compositionally biased region" description="Acidic residues" evidence="1">
    <location>
        <begin position="490"/>
        <end position="520"/>
    </location>
</feature>
<dbReference type="SMART" id="SM00751">
    <property type="entry name" value="BSD"/>
    <property type="match status" value="1"/>
</dbReference>
<accession>Q2GSA7</accession>
<sequence length="611" mass="67190">MPEHLSCLMLLYPGGAESDQDRRVYSVACSLFGTTGRDKLPRPAKADRAIGLWTVRYAWQWTPRCCISAPRQATRHDAHEPCPNLNRTSADSRDDSNAGPSATGTVVMDIAYDHIQESTYPEEQGDSSSSGEKKPAPQPSLNDDFQDAYRAFSSSPWGARIGGFFGTVVKQGGSVYREAQQELSAVGQDATRGFTDLRQSIIQRTRGLSLNTSAPPVLSPDQATREAGDNADKTPTATKDLSSEAALQESETVLSRLRGEAAKRLKDLQQAEDAADEALLRFGSNLRDFFRDAITIAPPSGDQADSSRANTGVLFESKDAHGKRVIHTSRFDAQLHVIHTSPESFSKDGTGAEFETWGKEFDIDKKTADISSDLEKYPELRSTMEKLVPDQVPYADFWKRYYFLRHGIETAEARRKDLLKAAAAEEEVGWDEDSDEEEEKKQEEAKVDVKKEVKEEEKEGKSQGKGKEEEQEKVEEVTKKEEAKKKGAEDSDEESDEEDEDSDEDSDEDDSDEESDDEADVGPRKRAGVPRRPGSTGSSATIQPPAAGQSSLKPSEPRKSNDEKSQADSEASYDVVGARSGVPSHAPNSPKEARGDKGESSDDSSDEEDWE</sequence>
<evidence type="ECO:0000313" key="3">
    <source>
        <dbReference type="EMBL" id="EAQ85133.1"/>
    </source>
</evidence>
<dbReference type="HOGENOM" id="CLU_035242_0_0_1"/>
<evidence type="ECO:0000259" key="2">
    <source>
        <dbReference type="PROSITE" id="PS50858"/>
    </source>
</evidence>
<dbReference type="OMA" id="TYYEGAR"/>
<protein>
    <recommendedName>
        <fullName evidence="2">BSD domain-containing protein</fullName>
    </recommendedName>
</protein>
<organism evidence="3 4">
    <name type="scientific">Chaetomium globosum (strain ATCC 6205 / CBS 148.51 / DSM 1962 / NBRC 6347 / NRRL 1970)</name>
    <name type="common">Soil fungus</name>
    <dbReference type="NCBI Taxonomy" id="306901"/>
    <lineage>
        <taxon>Eukaryota</taxon>
        <taxon>Fungi</taxon>
        <taxon>Dikarya</taxon>
        <taxon>Ascomycota</taxon>
        <taxon>Pezizomycotina</taxon>
        <taxon>Sordariomycetes</taxon>
        <taxon>Sordariomycetidae</taxon>
        <taxon>Sordariales</taxon>
        <taxon>Chaetomiaceae</taxon>
        <taxon>Chaetomium</taxon>
    </lineage>
</organism>
<dbReference type="AlphaFoldDB" id="Q2GSA7"/>
<feature type="compositionally biased region" description="Acidic residues" evidence="1">
    <location>
        <begin position="425"/>
        <end position="438"/>
    </location>
</feature>
<proteinExistence type="predicted"/>
<dbReference type="RefSeq" id="XP_001227074.1">
    <property type="nucleotide sequence ID" value="XM_001227073.1"/>
</dbReference>
<feature type="compositionally biased region" description="Basic and acidic residues" evidence="1">
    <location>
        <begin position="439"/>
        <end position="489"/>
    </location>
</feature>
<feature type="compositionally biased region" description="Polar residues" evidence="1">
    <location>
        <begin position="119"/>
        <end position="130"/>
    </location>
</feature>
<feature type="compositionally biased region" description="Polar residues" evidence="1">
    <location>
        <begin position="535"/>
        <end position="553"/>
    </location>
</feature>
<dbReference type="SUPFAM" id="SSF140383">
    <property type="entry name" value="BSD domain-like"/>
    <property type="match status" value="1"/>
</dbReference>
<dbReference type="STRING" id="306901.Q2GSA7"/>